<dbReference type="AlphaFoldDB" id="A0A915CPN9"/>
<dbReference type="Pfam" id="PF00026">
    <property type="entry name" value="Asp"/>
    <property type="match status" value="1"/>
</dbReference>
<sequence length="155" mass="17304">MWQLYTAWILNLILGSLFLNPATGEVYRVDTFGSTLAHRALSNHRQFFHKKDEKVAAGNSFNITDFYDFSIFGDLTIGTPSVKFTVEFSTASSTLIVINSSCTDANCVGKEQSKRKKARYDQSKSTTYGSDGRSFHEKHILASAFVEISPETQSL</sequence>
<dbReference type="Gene3D" id="2.40.70.10">
    <property type="entry name" value="Acid Proteases"/>
    <property type="match status" value="1"/>
</dbReference>
<dbReference type="GO" id="GO:0006508">
    <property type="term" value="P:proteolysis"/>
    <property type="evidence" value="ECO:0007669"/>
    <property type="project" value="InterPro"/>
</dbReference>
<proteinExistence type="inferred from homology"/>
<feature type="signal peptide" evidence="2">
    <location>
        <begin position="1"/>
        <end position="24"/>
    </location>
</feature>
<accession>A0A915CPN9</accession>
<dbReference type="InterPro" id="IPR021109">
    <property type="entry name" value="Peptidase_aspartic_dom_sf"/>
</dbReference>
<evidence type="ECO:0000313" key="4">
    <source>
        <dbReference type="Proteomes" id="UP000887574"/>
    </source>
</evidence>
<dbReference type="WBParaSite" id="jg11217">
    <property type="protein sequence ID" value="jg11217"/>
    <property type="gene ID" value="jg11217"/>
</dbReference>
<name>A0A915CPN9_9BILA</name>
<feature type="domain" description="Peptidase A1" evidence="3">
    <location>
        <begin position="71"/>
        <end position="155"/>
    </location>
</feature>
<organism evidence="4 5">
    <name type="scientific">Ditylenchus dipsaci</name>
    <dbReference type="NCBI Taxonomy" id="166011"/>
    <lineage>
        <taxon>Eukaryota</taxon>
        <taxon>Metazoa</taxon>
        <taxon>Ecdysozoa</taxon>
        <taxon>Nematoda</taxon>
        <taxon>Chromadorea</taxon>
        <taxon>Rhabditida</taxon>
        <taxon>Tylenchina</taxon>
        <taxon>Tylenchomorpha</taxon>
        <taxon>Sphaerularioidea</taxon>
        <taxon>Anguinidae</taxon>
        <taxon>Anguininae</taxon>
        <taxon>Ditylenchus</taxon>
    </lineage>
</organism>
<evidence type="ECO:0000313" key="5">
    <source>
        <dbReference type="WBParaSite" id="jg11217"/>
    </source>
</evidence>
<reference evidence="5" key="1">
    <citation type="submission" date="2022-11" db="UniProtKB">
        <authorList>
            <consortium name="WormBaseParasite"/>
        </authorList>
    </citation>
    <scope>IDENTIFICATION</scope>
</reference>
<protein>
    <submittedName>
        <fullName evidence="5">Peptidase A1 domain-containing protein</fullName>
    </submittedName>
</protein>
<dbReference type="InterPro" id="IPR001461">
    <property type="entry name" value="Aspartic_peptidase_A1"/>
</dbReference>
<dbReference type="Proteomes" id="UP000887574">
    <property type="component" value="Unplaced"/>
</dbReference>
<dbReference type="PANTHER" id="PTHR47966">
    <property type="entry name" value="BETA-SITE APP-CLEAVING ENZYME, ISOFORM A-RELATED"/>
    <property type="match status" value="1"/>
</dbReference>
<keyword evidence="4" id="KW-1185">Reference proteome</keyword>
<comment type="similarity">
    <text evidence="1">Belongs to the peptidase A1 family.</text>
</comment>
<dbReference type="SUPFAM" id="SSF50630">
    <property type="entry name" value="Acid proteases"/>
    <property type="match status" value="1"/>
</dbReference>
<evidence type="ECO:0000256" key="2">
    <source>
        <dbReference type="SAM" id="SignalP"/>
    </source>
</evidence>
<dbReference type="PROSITE" id="PS51767">
    <property type="entry name" value="PEPTIDASE_A1"/>
    <property type="match status" value="1"/>
</dbReference>
<dbReference type="InterPro" id="IPR033121">
    <property type="entry name" value="PEPTIDASE_A1"/>
</dbReference>
<dbReference type="PANTHER" id="PTHR47966:SF51">
    <property type="entry name" value="BETA-SITE APP-CLEAVING ENZYME, ISOFORM A-RELATED"/>
    <property type="match status" value="1"/>
</dbReference>
<evidence type="ECO:0000259" key="3">
    <source>
        <dbReference type="PROSITE" id="PS51767"/>
    </source>
</evidence>
<keyword evidence="2" id="KW-0732">Signal</keyword>
<feature type="chain" id="PRO_5037885137" evidence="2">
    <location>
        <begin position="25"/>
        <end position="155"/>
    </location>
</feature>
<dbReference type="GO" id="GO:0004190">
    <property type="term" value="F:aspartic-type endopeptidase activity"/>
    <property type="evidence" value="ECO:0007669"/>
    <property type="project" value="InterPro"/>
</dbReference>
<evidence type="ECO:0000256" key="1">
    <source>
        <dbReference type="ARBA" id="ARBA00007447"/>
    </source>
</evidence>